<evidence type="ECO:0000259" key="1">
    <source>
        <dbReference type="Pfam" id="PF01610"/>
    </source>
</evidence>
<reference evidence="2" key="1">
    <citation type="submission" date="2020-10" db="EMBL/GenBank/DDBJ databases">
        <title>Taxonomic study of unclassified bacteria belonging to the class Ktedonobacteria.</title>
        <authorList>
            <person name="Yabe S."/>
            <person name="Wang C.M."/>
            <person name="Zheng Y."/>
            <person name="Sakai Y."/>
            <person name="Cavaletti L."/>
            <person name="Monciardini P."/>
            <person name="Donadio S."/>
        </authorList>
    </citation>
    <scope>NUCLEOTIDE SEQUENCE</scope>
    <source>
        <strain evidence="2">ID150040</strain>
    </source>
</reference>
<dbReference type="InterPro" id="IPR002560">
    <property type="entry name" value="Transposase_DDE"/>
</dbReference>
<gene>
    <name evidence="2" type="ORF">KSF_001040</name>
</gene>
<dbReference type="AlphaFoldDB" id="A0A8J3I8W4"/>
<proteinExistence type="predicted"/>
<organism evidence="2 3">
    <name type="scientific">Reticulibacter mediterranei</name>
    <dbReference type="NCBI Taxonomy" id="2778369"/>
    <lineage>
        <taxon>Bacteria</taxon>
        <taxon>Bacillati</taxon>
        <taxon>Chloroflexota</taxon>
        <taxon>Ktedonobacteria</taxon>
        <taxon>Ktedonobacterales</taxon>
        <taxon>Reticulibacteraceae</taxon>
        <taxon>Reticulibacter</taxon>
    </lineage>
</organism>
<dbReference type="PANTHER" id="PTHR33498:SF1">
    <property type="entry name" value="TRANSPOSASE FOR INSERTION SEQUENCE ELEMENT IS1557"/>
    <property type="match status" value="1"/>
</dbReference>
<feature type="domain" description="Transposase IS204/IS1001/IS1096/IS1165 DDE" evidence="1">
    <location>
        <begin position="9"/>
        <end position="73"/>
    </location>
</feature>
<comment type="caution">
    <text evidence="2">The sequence shown here is derived from an EMBL/GenBank/DDBJ whole genome shotgun (WGS) entry which is preliminary data.</text>
</comment>
<dbReference type="Pfam" id="PF01610">
    <property type="entry name" value="DDE_Tnp_ISL3"/>
    <property type="match status" value="1"/>
</dbReference>
<evidence type="ECO:0000313" key="3">
    <source>
        <dbReference type="Proteomes" id="UP000597444"/>
    </source>
</evidence>
<accession>A0A8J3I8W4</accession>
<protein>
    <recommendedName>
        <fullName evidence="1">Transposase IS204/IS1001/IS1096/IS1165 DDE domain-containing protein</fullName>
    </recommendedName>
</protein>
<keyword evidence="3" id="KW-1185">Reference proteome</keyword>
<dbReference type="EMBL" id="BNJK01000001">
    <property type="protein sequence ID" value="GHO90056.1"/>
    <property type="molecule type" value="Genomic_DNA"/>
</dbReference>
<evidence type="ECO:0000313" key="2">
    <source>
        <dbReference type="EMBL" id="GHO90056.1"/>
    </source>
</evidence>
<dbReference type="InterPro" id="IPR047951">
    <property type="entry name" value="Transpos_ISL3"/>
</dbReference>
<dbReference type="Proteomes" id="UP000597444">
    <property type="component" value="Unassembled WGS sequence"/>
</dbReference>
<name>A0A8J3I8W4_9CHLR</name>
<sequence>MIRTLQGNKLEPWLERVQATGVKELQQFAHGLERDKAAVVAGLTLPYSTSPVAGHINRLKLLKRQSYGRAGLAHLSRRLLAA</sequence>
<dbReference type="PANTHER" id="PTHR33498">
    <property type="entry name" value="TRANSPOSASE FOR INSERTION SEQUENCE ELEMENT IS1557"/>
    <property type="match status" value="1"/>
</dbReference>